<feature type="region of interest" description="Disordered" evidence="1">
    <location>
        <begin position="67"/>
        <end position="111"/>
    </location>
</feature>
<name>A0ABR3ACM1_9AGAR</name>
<comment type="caution">
    <text evidence="2">The sequence shown here is derived from an EMBL/GenBank/DDBJ whole genome shotgun (WGS) entry which is preliminary data.</text>
</comment>
<reference evidence="2 3" key="1">
    <citation type="submission" date="2024-05" db="EMBL/GenBank/DDBJ databases">
        <title>A draft genome resource for the thread blight pathogen Marasmius tenuissimus strain MS-2.</title>
        <authorList>
            <person name="Yulfo-Soto G.E."/>
            <person name="Baruah I.K."/>
            <person name="Amoako-Attah I."/>
            <person name="Bukari Y."/>
            <person name="Meinhardt L.W."/>
            <person name="Bailey B.A."/>
            <person name="Cohen S.P."/>
        </authorList>
    </citation>
    <scope>NUCLEOTIDE SEQUENCE [LARGE SCALE GENOMIC DNA]</scope>
    <source>
        <strain evidence="2 3">MS-2</strain>
    </source>
</reference>
<organism evidence="2 3">
    <name type="scientific">Marasmius tenuissimus</name>
    <dbReference type="NCBI Taxonomy" id="585030"/>
    <lineage>
        <taxon>Eukaryota</taxon>
        <taxon>Fungi</taxon>
        <taxon>Dikarya</taxon>
        <taxon>Basidiomycota</taxon>
        <taxon>Agaricomycotina</taxon>
        <taxon>Agaricomycetes</taxon>
        <taxon>Agaricomycetidae</taxon>
        <taxon>Agaricales</taxon>
        <taxon>Marasmiineae</taxon>
        <taxon>Marasmiaceae</taxon>
        <taxon>Marasmius</taxon>
    </lineage>
</organism>
<dbReference type="Proteomes" id="UP001437256">
    <property type="component" value="Unassembled WGS sequence"/>
</dbReference>
<evidence type="ECO:0000313" key="3">
    <source>
        <dbReference type="Proteomes" id="UP001437256"/>
    </source>
</evidence>
<feature type="compositionally biased region" description="Acidic residues" evidence="1">
    <location>
        <begin position="78"/>
        <end position="109"/>
    </location>
</feature>
<evidence type="ECO:0000313" key="2">
    <source>
        <dbReference type="EMBL" id="KAL0070317.1"/>
    </source>
</evidence>
<sequence length="284" mass="31079">MHADGSFFSSAGSASPVRTIPQFAYSSMSSSPINENLQDGIDGEEEEMEYVMLSPAESYRLYEMEKRRAAQKLQALQDENDDDDDEEDDENEDEEDDEIEYENENENETDERCAQMIADVIAASLRADAAAAAGSDTLDDLMDSEPTATAEPDPLPTPTPAQTAEDPEPVFGPDLGPEETGTRPMYTGRDPWLGTKVWVIGSFSKACSGTVRGVHIDWGLLGTIIDMTPEADLSDVKSGLLLDIELNVVRDGRAQPIERIRLPTRRRGEQSSPAQPLAATRPPP</sequence>
<feature type="region of interest" description="Disordered" evidence="1">
    <location>
        <begin position="138"/>
        <end position="188"/>
    </location>
</feature>
<evidence type="ECO:0000256" key="1">
    <source>
        <dbReference type="SAM" id="MobiDB-lite"/>
    </source>
</evidence>
<accession>A0ABR3ACM1</accession>
<protein>
    <submittedName>
        <fullName evidence="2">Uncharacterized protein</fullName>
    </submittedName>
</protein>
<proteinExistence type="predicted"/>
<feature type="compositionally biased region" description="Basic and acidic residues" evidence="1">
    <location>
        <begin position="259"/>
        <end position="269"/>
    </location>
</feature>
<keyword evidence="3" id="KW-1185">Reference proteome</keyword>
<dbReference type="EMBL" id="JBBXMP010000007">
    <property type="protein sequence ID" value="KAL0070317.1"/>
    <property type="molecule type" value="Genomic_DNA"/>
</dbReference>
<gene>
    <name evidence="2" type="ORF">AAF712_002504</name>
</gene>
<feature type="region of interest" description="Disordered" evidence="1">
    <location>
        <begin position="259"/>
        <end position="284"/>
    </location>
</feature>